<accession>A0A0A9G6V7</accession>
<feature type="region of interest" description="Disordered" evidence="1">
    <location>
        <begin position="1"/>
        <end position="61"/>
    </location>
</feature>
<reference evidence="2" key="1">
    <citation type="submission" date="2014-09" db="EMBL/GenBank/DDBJ databases">
        <authorList>
            <person name="Magalhaes I.L.F."/>
            <person name="Oliveira U."/>
            <person name="Santos F.R."/>
            <person name="Vidigal T.H.D.A."/>
            <person name="Brescovit A.D."/>
            <person name="Santos A.J."/>
        </authorList>
    </citation>
    <scope>NUCLEOTIDE SEQUENCE</scope>
    <source>
        <tissue evidence="2">Shoot tissue taken approximately 20 cm above the soil surface</tissue>
    </source>
</reference>
<dbReference type="EMBL" id="GBRH01177081">
    <property type="protein sequence ID" value="JAE20815.1"/>
    <property type="molecule type" value="Transcribed_RNA"/>
</dbReference>
<evidence type="ECO:0000256" key="1">
    <source>
        <dbReference type="SAM" id="MobiDB-lite"/>
    </source>
</evidence>
<evidence type="ECO:0000313" key="2">
    <source>
        <dbReference type="EMBL" id="JAE20815.1"/>
    </source>
</evidence>
<dbReference type="AlphaFoldDB" id="A0A0A9G6V7"/>
<feature type="compositionally biased region" description="Low complexity" evidence="1">
    <location>
        <begin position="12"/>
        <end position="23"/>
    </location>
</feature>
<proteinExistence type="predicted"/>
<name>A0A0A9G6V7_ARUDO</name>
<organism evidence="2">
    <name type="scientific">Arundo donax</name>
    <name type="common">Giant reed</name>
    <name type="synonym">Donax arundinaceus</name>
    <dbReference type="NCBI Taxonomy" id="35708"/>
    <lineage>
        <taxon>Eukaryota</taxon>
        <taxon>Viridiplantae</taxon>
        <taxon>Streptophyta</taxon>
        <taxon>Embryophyta</taxon>
        <taxon>Tracheophyta</taxon>
        <taxon>Spermatophyta</taxon>
        <taxon>Magnoliopsida</taxon>
        <taxon>Liliopsida</taxon>
        <taxon>Poales</taxon>
        <taxon>Poaceae</taxon>
        <taxon>PACMAD clade</taxon>
        <taxon>Arundinoideae</taxon>
        <taxon>Arundineae</taxon>
        <taxon>Arundo</taxon>
    </lineage>
</organism>
<reference evidence="2" key="2">
    <citation type="journal article" date="2015" name="Data Brief">
        <title>Shoot transcriptome of the giant reed, Arundo donax.</title>
        <authorList>
            <person name="Barrero R.A."/>
            <person name="Guerrero F.D."/>
            <person name="Moolhuijzen P."/>
            <person name="Goolsby J.A."/>
            <person name="Tidwell J."/>
            <person name="Bellgard S.E."/>
            <person name="Bellgard M.I."/>
        </authorList>
    </citation>
    <scope>NUCLEOTIDE SEQUENCE</scope>
    <source>
        <tissue evidence="2">Shoot tissue taken approximately 20 cm above the soil surface</tissue>
    </source>
</reference>
<sequence>MAKKKCVRLKPSGSASSSSGLSSHEATQKRHSDPSVLPRRQKRQRQQDEDLPQDPPASPWI</sequence>
<protein>
    <submittedName>
        <fullName evidence="2">Uncharacterized protein</fullName>
    </submittedName>
</protein>